<dbReference type="InterPro" id="IPR049179">
    <property type="entry name" value="T2SSK_SAM-like_2nd"/>
</dbReference>
<comment type="caution">
    <text evidence="14">The sequence shown here is derived from an EMBL/GenBank/DDBJ whole genome shotgun (WGS) entry which is preliminary data.</text>
</comment>
<dbReference type="SUPFAM" id="SSF54523">
    <property type="entry name" value="Pili subunits"/>
    <property type="match status" value="1"/>
</dbReference>
<evidence type="ECO:0000256" key="9">
    <source>
        <dbReference type="ARBA" id="ARBA00023136"/>
    </source>
</evidence>
<dbReference type="InterPro" id="IPR005628">
    <property type="entry name" value="GspK"/>
</dbReference>
<dbReference type="Gene3D" id="3.30.1300.30">
    <property type="entry name" value="GSPII I/J protein-like"/>
    <property type="match status" value="1"/>
</dbReference>
<reference evidence="14 15" key="1">
    <citation type="journal article" date="2018" name="ISME J.">
        <title>Endosymbiont genomes yield clues of tubeworm success.</title>
        <authorList>
            <person name="Li Y."/>
            <person name="Liles M.R."/>
            <person name="Halanych K.M."/>
        </authorList>
    </citation>
    <scope>NUCLEOTIDE SEQUENCE [LARGE SCALE GENOMIC DNA]</scope>
    <source>
        <strain evidence="14">A1462</strain>
    </source>
</reference>
<keyword evidence="3 10" id="KW-0813">Transport</keyword>
<feature type="domain" description="T2SS protein K second SAM-like" evidence="12">
    <location>
        <begin position="225"/>
        <end position="286"/>
    </location>
</feature>
<evidence type="ECO:0000259" key="13">
    <source>
        <dbReference type="Pfam" id="PF21687"/>
    </source>
</evidence>
<dbReference type="PANTHER" id="PTHR38831:SF1">
    <property type="entry name" value="TYPE II SECRETION SYSTEM PROTEIN K-RELATED"/>
    <property type="match status" value="1"/>
</dbReference>
<evidence type="ECO:0000256" key="1">
    <source>
        <dbReference type="ARBA" id="ARBA00004533"/>
    </source>
</evidence>
<dbReference type="Gene3D" id="1.10.40.60">
    <property type="entry name" value="EpsJ-like"/>
    <property type="match status" value="2"/>
</dbReference>
<evidence type="ECO:0000313" key="14">
    <source>
        <dbReference type="EMBL" id="RDH88181.1"/>
    </source>
</evidence>
<dbReference type="EMBL" id="QFXE01000002">
    <property type="protein sequence ID" value="RDH88181.1"/>
    <property type="molecule type" value="Genomic_DNA"/>
</dbReference>
<evidence type="ECO:0000256" key="5">
    <source>
        <dbReference type="ARBA" id="ARBA00022519"/>
    </source>
</evidence>
<dbReference type="InterPro" id="IPR049031">
    <property type="entry name" value="T2SSK_SAM-like_1st"/>
</dbReference>
<keyword evidence="6 11" id="KW-0812">Transmembrane</keyword>
<proteinExistence type="inferred from homology"/>
<keyword evidence="7" id="KW-0653">Protein transport</keyword>
<keyword evidence="5 10" id="KW-0997">Cell inner membrane</keyword>
<evidence type="ECO:0000256" key="2">
    <source>
        <dbReference type="ARBA" id="ARBA00007246"/>
    </source>
</evidence>
<dbReference type="GO" id="GO:0005886">
    <property type="term" value="C:plasma membrane"/>
    <property type="evidence" value="ECO:0007669"/>
    <property type="project" value="UniProtKB-SubCell"/>
</dbReference>
<evidence type="ECO:0000256" key="10">
    <source>
        <dbReference type="PIRNR" id="PIRNR002786"/>
    </source>
</evidence>
<evidence type="ECO:0000256" key="6">
    <source>
        <dbReference type="ARBA" id="ARBA00022692"/>
    </source>
</evidence>
<evidence type="ECO:0000256" key="11">
    <source>
        <dbReference type="SAM" id="Phobius"/>
    </source>
</evidence>
<organism evidence="14 15">
    <name type="scientific">endosymbiont of Escarpia spicata</name>
    <dbReference type="NCBI Taxonomy" id="2200908"/>
    <lineage>
        <taxon>Bacteria</taxon>
        <taxon>Pseudomonadati</taxon>
        <taxon>Pseudomonadota</taxon>
        <taxon>Gammaproteobacteria</taxon>
        <taxon>sulfur-oxidizing symbionts</taxon>
    </lineage>
</organism>
<accession>A0A370DSP6</accession>
<comment type="similarity">
    <text evidence="2 10">Belongs to the GSP K family.</text>
</comment>
<dbReference type="Pfam" id="PF21687">
    <property type="entry name" value="T2SSK_1st"/>
    <property type="match status" value="1"/>
</dbReference>
<dbReference type="Pfam" id="PF03934">
    <property type="entry name" value="T2SSK"/>
    <property type="match status" value="1"/>
</dbReference>
<dbReference type="GO" id="GO:0009306">
    <property type="term" value="P:protein secretion"/>
    <property type="evidence" value="ECO:0007669"/>
    <property type="project" value="InterPro"/>
</dbReference>
<keyword evidence="8 11" id="KW-1133">Transmembrane helix</keyword>
<evidence type="ECO:0000256" key="4">
    <source>
        <dbReference type="ARBA" id="ARBA00022475"/>
    </source>
</evidence>
<dbReference type="PIRSF" id="PIRSF002786">
    <property type="entry name" value="XcpX"/>
    <property type="match status" value="1"/>
</dbReference>
<dbReference type="AlphaFoldDB" id="A0A370DSP6"/>
<dbReference type="InterPro" id="IPR045584">
    <property type="entry name" value="Pilin-like"/>
</dbReference>
<dbReference type="InterPro" id="IPR038072">
    <property type="entry name" value="GspK_central_sf"/>
</dbReference>
<feature type="transmembrane region" description="Helical" evidence="11">
    <location>
        <begin position="12"/>
        <end position="33"/>
    </location>
</feature>
<evidence type="ECO:0000256" key="3">
    <source>
        <dbReference type="ARBA" id="ARBA00022448"/>
    </source>
</evidence>
<keyword evidence="15" id="KW-1185">Reference proteome</keyword>
<evidence type="ECO:0000259" key="12">
    <source>
        <dbReference type="Pfam" id="PF03934"/>
    </source>
</evidence>
<comment type="subcellular location">
    <subcellularLocation>
        <location evidence="1 10">Cell inner membrane</location>
    </subcellularLocation>
</comment>
<keyword evidence="9 10" id="KW-0472">Membrane</keyword>
<evidence type="ECO:0000256" key="8">
    <source>
        <dbReference type="ARBA" id="ARBA00022989"/>
    </source>
</evidence>
<dbReference type="NCBIfam" id="NF037980">
    <property type="entry name" value="T2SS_GspK"/>
    <property type="match status" value="1"/>
</dbReference>
<keyword evidence="4 10" id="KW-1003">Cell membrane</keyword>
<evidence type="ECO:0000313" key="15">
    <source>
        <dbReference type="Proteomes" id="UP000254771"/>
    </source>
</evidence>
<name>A0A370DSP6_9GAMM</name>
<dbReference type="Proteomes" id="UP000254771">
    <property type="component" value="Unassembled WGS sequence"/>
</dbReference>
<protein>
    <recommendedName>
        <fullName evidence="10">Type II secretion system protein K</fullName>
    </recommendedName>
</protein>
<sequence length="330" mass="36859">MQNRSPRKRSQSGVALITAIMIVAVASIAAVTMTETLQLSIRRTSNILITDQTYFYALGSEEWARGQLIRDVRSDKQTSNPYDALDEDWAKPLPITAVEGGTVAAQIVDLQARFNLNNLYLAEEPDQESKDRTAQHFEVFSRLLNLLELEEGLAQTVSDWLDQDIDAQFPDGAEDNEYLGGTLPYRTANGLMSSPTELLLIKGITPEVFERLEPHVTTLPETVPININTADAILLRALAESLTDSDAETLTSERKESPFTNKKAFEDRLTELLSDNKELLKNADKTYSVSSNYFLLETSISMDNTNQHLRCLINKTDKGVYTLSRTTGTF</sequence>
<gene>
    <name evidence="14" type="ORF">DIZ78_01990</name>
</gene>
<evidence type="ECO:0000256" key="7">
    <source>
        <dbReference type="ARBA" id="ARBA00022927"/>
    </source>
</evidence>
<dbReference type="SUPFAM" id="SSF158544">
    <property type="entry name" value="GspK insert domain-like"/>
    <property type="match status" value="1"/>
</dbReference>
<dbReference type="PANTHER" id="PTHR38831">
    <property type="entry name" value="TYPE II SECRETION SYSTEM PROTEIN K"/>
    <property type="match status" value="1"/>
</dbReference>
<feature type="domain" description="T2SS protein K first SAM-like" evidence="13">
    <location>
        <begin position="112"/>
        <end position="221"/>
    </location>
</feature>